<comment type="caution">
    <text evidence="2">The sequence shown here is derived from an EMBL/GenBank/DDBJ whole genome shotgun (WGS) entry which is preliminary data.</text>
</comment>
<keyword evidence="3" id="KW-1185">Reference proteome</keyword>
<protein>
    <submittedName>
        <fullName evidence="2">Uncharacterized protein</fullName>
    </submittedName>
</protein>
<evidence type="ECO:0000313" key="3">
    <source>
        <dbReference type="Proteomes" id="UP000290288"/>
    </source>
</evidence>
<gene>
    <name evidence="2" type="ORF">EST38_g10261</name>
</gene>
<evidence type="ECO:0000313" key="2">
    <source>
        <dbReference type="EMBL" id="RXW15593.1"/>
    </source>
</evidence>
<feature type="region of interest" description="Disordered" evidence="1">
    <location>
        <begin position="49"/>
        <end position="102"/>
    </location>
</feature>
<reference evidence="2 3" key="1">
    <citation type="submission" date="2019-01" db="EMBL/GenBank/DDBJ databases">
        <title>Draft genome sequence of Psathyrella aberdarensis IHI B618.</title>
        <authorList>
            <person name="Buettner E."/>
            <person name="Kellner H."/>
        </authorList>
    </citation>
    <scope>NUCLEOTIDE SEQUENCE [LARGE SCALE GENOMIC DNA]</scope>
    <source>
        <strain evidence="2 3">IHI B618</strain>
    </source>
</reference>
<proteinExistence type="predicted"/>
<evidence type="ECO:0000256" key="1">
    <source>
        <dbReference type="SAM" id="MobiDB-lite"/>
    </source>
</evidence>
<accession>A0A4Q2D7U9</accession>
<dbReference type="AlphaFoldDB" id="A0A4Q2D7U9"/>
<dbReference type="EMBL" id="SDEE01000534">
    <property type="protein sequence ID" value="RXW15593.1"/>
    <property type="molecule type" value="Genomic_DNA"/>
</dbReference>
<dbReference type="STRING" id="2316362.A0A4Q2D7U9"/>
<organism evidence="2 3">
    <name type="scientific">Candolleomyces aberdarensis</name>
    <dbReference type="NCBI Taxonomy" id="2316362"/>
    <lineage>
        <taxon>Eukaryota</taxon>
        <taxon>Fungi</taxon>
        <taxon>Dikarya</taxon>
        <taxon>Basidiomycota</taxon>
        <taxon>Agaricomycotina</taxon>
        <taxon>Agaricomycetes</taxon>
        <taxon>Agaricomycetidae</taxon>
        <taxon>Agaricales</taxon>
        <taxon>Agaricineae</taxon>
        <taxon>Psathyrellaceae</taxon>
        <taxon>Candolleomyces</taxon>
    </lineage>
</organism>
<dbReference type="Proteomes" id="UP000290288">
    <property type="component" value="Unassembled WGS sequence"/>
</dbReference>
<dbReference type="OrthoDB" id="3247418at2759"/>
<name>A0A4Q2D7U9_9AGAR</name>
<sequence length="564" mass="63303">MHSLDLNLLKNHVRELLQINFKHKSGGALQEPSTTRIKRDELLQGIRETEDADHETLDVETSPISQAAGGPSSSREALPQDPQPNDDSVAAPDGGSTAVPQAFPNQVVLHRFAKRLVRLLGEDESDTDPSQRLYSQISACVLAALCDVLSLDRTAISLGARAAKKGLFSLSMTELRSNAAAPQSLLNHFSDDTDDVRPDANAFLGSDVMAAVYDDMTRTRLPSWITPVPRDWGTIRRGKLSADNWRIICCVHLPITLIRLFGASDGRPRALLDNFMDLVMAPSCCSPHWRNAGSLWPKHAHDSPHYERYINFFHHMNTNNHIGEVEGTFLRTAIRHANLLALLNDLQDMRALVQRMLSCMEGHQREALRGFRLTQALDPFNKDDDSSSQHVLEGTDGELTSQEMELLADLLRKSLQEQNTIVLANVTFLAAISYKSNVYAIWDSQRYRDSAILYQHEGEEQAGVIQKIFLHQHRLSSGEEKMSRYLLLAEYQHTDRDQDRFRRYGHAGGFTCRGSPQTVQLIPLESVICHVAVTDFAEEGLLHVLPINRTLFSFEDFPSVQLQD</sequence>